<reference evidence="4" key="1">
    <citation type="submission" date="2023-07" db="EMBL/GenBank/DDBJ databases">
        <title>30 novel species of actinomycetes from the DSMZ collection.</title>
        <authorList>
            <person name="Nouioui I."/>
        </authorList>
    </citation>
    <scope>NUCLEOTIDE SEQUENCE [LARGE SCALE GENOMIC DNA]</scope>
    <source>
        <strain evidence="4">DSM 44743</strain>
    </source>
</reference>
<feature type="domain" description="DUF4097" evidence="2">
    <location>
        <begin position="67"/>
        <end position="283"/>
    </location>
</feature>
<dbReference type="RefSeq" id="WP_311514046.1">
    <property type="nucleotide sequence ID" value="NZ_JAVREP010000024.1"/>
</dbReference>
<dbReference type="Proteomes" id="UP001183390">
    <property type="component" value="Unassembled WGS sequence"/>
</dbReference>
<dbReference type="EMBL" id="JAVREP010000024">
    <property type="protein sequence ID" value="MDT0331560.1"/>
    <property type="molecule type" value="Genomic_DNA"/>
</dbReference>
<proteinExistence type="predicted"/>
<evidence type="ECO:0000313" key="4">
    <source>
        <dbReference type="Proteomes" id="UP001183390"/>
    </source>
</evidence>
<evidence type="ECO:0000259" key="2">
    <source>
        <dbReference type="Pfam" id="PF13349"/>
    </source>
</evidence>
<dbReference type="Pfam" id="PF13349">
    <property type="entry name" value="DUF4097"/>
    <property type="match status" value="1"/>
</dbReference>
<accession>A0ABU2MFT3</accession>
<sequence>MTFKARGLYASSSKEPGSGFRTGPWLLLGGALVVVLVVVTVFSALGNVGLNRGERGDSFAAPERVVIENETGGEVRLSGTDAPEVRVDRSLRGTPFNEPDDEIELDGGELTIDAECSGLWFVGDCAVDYDIAVPAGVSVEVQNHRGMIVATGIDGDVRAETVSGRVEVEGITGSADLETVSGSIVATGAGERLSAVSVSGRIDVSGFDAETVEAESVSGSVSVGDGFTTAEVSTTSGGIDVSTDTRFETLAVESTSGSVDVRVPEDAYDVTGSSVSGGRDIGVDASASGPRVQVDTISGGVTVRSG</sequence>
<dbReference type="InterPro" id="IPR025164">
    <property type="entry name" value="Toastrack_DUF4097"/>
</dbReference>
<protein>
    <submittedName>
        <fullName evidence="3">DUF4097 family beta strand repeat-containing protein</fullName>
    </submittedName>
</protein>
<evidence type="ECO:0000256" key="1">
    <source>
        <dbReference type="SAM" id="Phobius"/>
    </source>
</evidence>
<keyword evidence="4" id="KW-1185">Reference proteome</keyword>
<keyword evidence="1" id="KW-0812">Transmembrane</keyword>
<name>A0ABU2MFT3_9ACTN</name>
<keyword evidence="1" id="KW-0472">Membrane</keyword>
<feature type="transmembrane region" description="Helical" evidence="1">
    <location>
        <begin position="25"/>
        <end position="45"/>
    </location>
</feature>
<evidence type="ECO:0000313" key="3">
    <source>
        <dbReference type="EMBL" id="MDT0331560.1"/>
    </source>
</evidence>
<organism evidence="3 4">
    <name type="scientific">Nocardiopsis lambiniae</name>
    <dbReference type="NCBI Taxonomy" id="3075539"/>
    <lineage>
        <taxon>Bacteria</taxon>
        <taxon>Bacillati</taxon>
        <taxon>Actinomycetota</taxon>
        <taxon>Actinomycetes</taxon>
        <taxon>Streptosporangiales</taxon>
        <taxon>Nocardiopsidaceae</taxon>
        <taxon>Nocardiopsis</taxon>
    </lineage>
</organism>
<comment type="caution">
    <text evidence="3">The sequence shown here is derived from an EMBL/GenBank/DDBJ whole genome shotgun (WGS) entry which is preliminary data.</text>
</comment>
<gene>
    <name evidence="3" type="ORF">RM479_24390</name>
</gene>
<keyword evidence="1" id="KW-1133">Transmembrane helix</keyword>